<keyword evidence="8" id="KW-0645">Protease</keyword>
<keyword evidence="15" id="KW-0482">Metalloprotease</keyword>
<dbReference type="InterPro" id="IPR003137">
    <property type="entry name" value="PA_domain"/>
</dbReference>
<dbReference type="Gene3D" id="3.50.30.30">
    <property type="match status" value="1"/>
</dbReference>
<keyword evidence="16" id="KW-0865">Zymogen</keyword>
<feature type="domain" description="PA" evidence="22">
    <location>
        <begin position="147"/>
        <end position="236"/>
    </location>
</feature>
<feature type="domain" description="Peptidase M28" evidence="23">
    <location>
        <begin position="265"/>
        <end position="449"/>
    </location>
</feature>
<dbReference type="GO" id="GO:0046872">
    <property type="term" value="F:metal ion binding"/>
    <property type="evidence" value="ECO:0007669"/>
    <property type="project" value="UniProtKB-KW"/>
</dbReference>
<keyword evidence="14" id="KW-0333">Golgi apparatus</keyword>
<dbReference type="EMBL" id="JACHHZ010000001">
    <property type="protein sequence ID" value="MBB6091712.1"/>
    <property type="molecule type" value="Genomic_DNA"/>
</dbReference>
<evidence type="ECO:0000256" key="1">
    <source>
        <dbReference type="ARBA" id="ARBA00004240"/>
    </source>
</evidence>
<dbReference type="AlphaFoldDB" id="A0A841HHM6"/>
<evidence type="ECO:0000256" key="2">
    <source>
        <dbReference type="ARBA" id="ARBA00004371"/>
    </source>
</evidence>
<dbReference type="GO" id="GO:0070573">
    <property type="term" value="F:metallodipeptidase activity"/>
    <property type="evidence" value="ECO:0007669"/>
    <property type="project" value="InterPro"/>
</dbReference>
<name>A0A841HHM6_9GAMM</name>
<protein>
    <recommendedName>
        <fullName evidence="5">Carboxypeptidase Q</fullName>
    </recommendedName>
    <alternativeName>
        <fullName evidence="20">Plasma glutamate carboxypeptidase</fullName>
    </alternativeName>
</protein>
<accession>A0A841HHM6</accession>
<comment type="subcellular location">
    <subcellularLocation>
        <location evidence="1">Endoplasmic reticulum</location>
    </subcellularLocation>
    <subcellularLocation>
        <location evidence="3">Golgi apparatus</location>
    </subcellularLocation>
    <subcellularLocation>
        <location evidence="2">Lysosome</location>
    </subcellularLocation>
    <subcellularLocation>
        <location evidence="4">Secreted</location>
    </subcellularLocation>
</comment>
<feature type="signal peptide" evidence="21">
    <location>
        <begin position="1"/>
        <end position="27"/>
    </location>
</feature>
<evidence type="ECO:0000256" key="5">
    <source>
        <dbReference type="ARBA" id="ARBA00014116"/>
    </source>
</evidence>
<sequence length="477" mass="50122">MHRMYRPAALFPAFSAAFLLAAAAVPAADWSEQDLATAATLRDRAVAGTNAFDHVSGLVTEVGPRFAGSAGDAAAVRWALNRLGTLGFSNVRSQDVLVPRWVRGTAEVSIVAPYPQPLVAVAIGGSVGTPEEGIEAQVVTVGSLEALSALPANQVSGKIVFIDQRMERTRDASGYGAVVPNRSQGASVAANLGATALVIRSVGTSPDRVAHTGGLSYRTDAPRIPAFAISNPDADLLARQVKSGKPVRLRLRSTARELPPAWSANVIGEIPGSQSPNEVVLLGAHLDSWDVGPGAVDDGAGVAIVMEAARLIAKLDRKPARTIRVVLFANEEFGLSGGREYARLMSEEIPRHVIAFEADLGQGPVWRLQSRVGVEQLPAVAQMLQVLEPLKIEGGDNTASGGADLRPLREAGVPVLDLSLDATNYFDIHHTTNDTLAKIDPKILDQSVAAYAVAAWLASTKQGDFGRASQQTSAGSH</sequence>
<dbReference type="GO" id="GO:0006508">
    <property type="term" value="P:proteolysis"/>
    <property type="evidence" value="ECO:0007669"/>
    <property type="project" value="UniProtKB-KW"/>
</dbReference>
<keyword evidence="17" id="KW-0325">Glycoprotein</keyword>
<keyword evidence="6" id="KW-0964">Secreted</keyword>
<evidence type="ECO:0000256" key="20">
    <source>
        <dbReference type="ARBA" id="ARBA00033328"/>
    </source>
</evidence>
<dbReference type="Pfam" id="PF02225">
    <property type="entry name" value="PA"/>
    <property type="match status" value="1"/>
</dbReference>
<gene>
    <name evidence="24" type="ORF">HNQ60_000558</name>
</gene>
<dbReference type="Proteomes" id="UP000588068">
    <property type="component" value="Unassembled WGS sequence"/>
</dbReference>
<organism evidence="24 25">
    <name type="scientific">Povalibacter uvarum</name>
    <dbReference type="NCBI Taxonomy" id="732238"/>
    <lineage>
        <taxon>Bacteria</taxon>
        <taxon>Pseudomonadati</taxon>
        <taxon>Pseudomonadota</taxon>
        <taxon>Gammaproteobacteria</taxon>
        <taxon>Steroidobacterales</taxon>
        <taxon>Steroidobacteraceae</taxon>
        <taxon>Povalibacter</taxon>
    </lineage>
</organism>
<evidence type="ECO:0000256" key="6">
    <source>
        <dbReference type="ARBA" id="ARBA00022525"/>
    </source>
</evidence>
<evidence type="ECO:0000256" key="11">
    <source>
        <dbReference type="ARBA" id="ARBA00022801"/>
    </source>
</evidence>
<feature type="chain" id="PRO_5032690894" description="Carboxypeptidase Q" evidence="21">
    <location>
        <begin position="28"/>
        <end position="477"/>
    </location>
</feature>
<keyword evidence="11" id="KW-0378">Hydrolase</keyword>
<dbReference type="PANTHER" id="PTHR12053:SF3">
    <property type="entry name" value="CARBOXYPEPTIDASE Q"/>
    <property type="match status" value="1"/>
</dbReference>
<evidence type="ECO:0000256" key="17">
    <source>
        <dbReference type="ARBA" id="ARBA00023180"/>
    </source>
</evidence>
<evidence type="ECO:0000256" key="14">
    <source>
        <dbReference type="ARBA" id="ARBA00023034"/>
    </source>
</evidence>
<keyword evidence="18" id="KW-0458">Lysosome</keyword>
<evidence type="ECO:0000256" key="9">
    <source>
        <dbReference type="ARBA" id="ARBA00022723"/>
    </source>
</evidence>
<dbReference type="Pfam" id="PF04389">
    <property type="entry name" value="Peptidase_M28"/>
    <property type="match status" value="1"/>
</dbReference>
<dbReference type="GO" id="GO:0005576">
    <property type="term" value="C:extracellular region"/>
    <property type="evidence" value="ECO:0007669"/>
    <property type="project" value="UniProtKB-SubCell"/>
</dbReference>
<evidence type="ECO:0000256" key="18">
    <source>
        <dbReference type="ARBA" id="ARBA00023228"/>
    </source>
</evidence>
<evidence type="ECO:0000259" key="22">
    <source>
        <dbReference type="Pfam" id="PF02225"/>
    </source>
</evidence>
<keyword evidence="9" id="KW-0479">Metal-binding</keyword>
<evidence type="ECO:0000256" key="10">
    <source>
        <dbReference type="ARBA" id="ARBA00022729"/>
    </source>
</evidence>
<evidence type="ECO:0000256" key="15">
    <source>
        <dbReference type="ARBA" id="ARBA00023049"/>
    </source>
</evidence>
<evidence type="ECO:0000256" key="8">
    <source>
        <dbReference type="ARBA" id="ARBA00022670"/>
    </source>
</evidence>
<dbReference type="InterPro" id="IPR007484">
    <property type="entry name" value="Peptidase_M28"/>
</dbReference>
<reference evidence="24 25" key="1">
    <citation type="submission" date="2020-08" db="EMBL/GenBank/DDBJ databases">
        <title>Genomic Encyclopedia of Type Strains, Phase IV (KMG-IV): sequencing the most valuable type-strain genomes for metagenomic binning, comparative biology and taxonomic classification.</title>
        <authorList>
            <person name="Goeker M."/>
        </authorList>
    </citation>
    <scope>NUCLEOTIDE SEQUENCE [LARGE SCALE GENOMIC DNA]</scope>
    <source>
        <strain evidence="24 25">DSM 26723</strain>
    </source>
</reference>
<dbReference type="PANTHER" id="PTHR12053">
    <property type="entry name" value="PROTEASE FAMILY M28 PLASMA GLUTAMATE CARBOXYPEPTIDASE-RELATED"/>
    <property type="match status" value="1"/>
</dbReference>
<keyword evidence="7 24" id="KW-0121">Carboxypeptidase</keyword>
<evidence type="ECO:0000256" key="7">
    <source>
        <dbReference type="ARBA" id="ARBA00022645"/>
    </source>
</evidence>
<comment type="caution">
    <text evidence="24">The sequence shown here is derived from an EMBL/GenBank/DDBJ whole genome shotgun (WGS) entry which is preliminary data.</text>
</comment>
<keyword evidence="10 21" id="KW-0732">Signal</keyword>
<dbReference type="GO" id="GO:0005764">
    <property type="term" value="C:lysosome"/>
    <property type="evidence" value="ECO:0007669"/>
    <property type="project" value="UniProtKB-SubCell"/>
</dbReference>
<keyword evidence="13" id="KW-0862">Zinc</keyword>
<evidence type="ECO:0000313" key="24">
    <source>
        <dbReference type="EMBL" id="MBB6091712.1"/>
    </source>
</evidence>
<keyword evidence="12" id="KW-0256">Endoplasmic reticulum</keyword>
<evidence type="ECO:0000256" key="13">
    <source>
        <dbReference type="ARBA" id="ARBA00022833"/>
    </source>
</evidence>
<evidence type="ECO:0000256" key="12">
    <source>
        <dbReference type="ARBA" id="ARBA00022824"/>
    </source>
</evidence>
<comment type="subunit">
    <text evidence="19">Homodimer. The monomeric form is inactive while the homodimer is active.</text>
</comment>
<evidence type="ECO:0000256" key="19">
    <source>
        <dbReference type="ARBA" id="ARBA00025833"/>
    </source>
</evidence>
<proteinExistence type="predicted"/>
<dbReference type="Gene3D" id="3.40.630.10">
    <property type="entry name" value="Zn peptidases"/>
    <property type="match status" value="1"/>
</dbReference>
<dbReference type="GO" id="GO:0004180">
    <property type="term" value="F:carboxypeptidase activity"/>
    <property type="evidence" value="ECO:0007669"/>
    <property type="project" value="UniProtKB-KW"/>
</dbReference>
<dbReference type="SUPFAM" id="SSF53187">
    <property type="entry name" value="Zn-dependent exopeptidases"/>
    <property type="match status" value="1"/>
</dbReference>
<evidence type="ECO:0000256" key="21">
    <source>
        <dbReference type="SAM" id="SignalP"/>
    </source>
</evidence>
<evidence type="ECO:0000256" key="4">
    <source>
        <dbReference type="ARBA" id="ARBA00004613"/>
    </source>
</evidence>
<evidence type="ECO:0000313" key="25">
    <source>
        <dbReference type="Proteomes" id="UP000588068"/>
    </source>
</evidence>
<evidence type="ECO:0000256" key="3">
    <source>
        <dbReference type="ARBA" id="ARBA00004555"/>
    </source>
</evidence>
<evidence type="ECO:0000259" key="23">
    <source>
        <dbReference type="Pfam" id="PF04389"/>
    </source>
</evidence>
<evidence type="ECO:0000256" key="16">
    <source>
        <dbReference type="ARBA" id="ARBA00023145"/>
    </source>
</evidence>
<keyword evidence="25" id="KW-1185">Reference proteome</keyword>
<dbReference type="InterPro" id="IPR039866">
    <property type="entry name" value="CPQ"/>
</dbReference>